<accession>A0A812QKZ6</accession>
<sequence>MKMFLTVEYEKPDPDLHTELFCKYPYPFEQFPVERRQISSFGDVDGPEIAVQMLLSHLFPFRTAKFYFGDVCRETTNFILISETIEFSKRGRIEKGKVVEQIDYGPYQVS</sequence>
<protein>
    <submittedName>
        <fullName evidence="1">Uncharacterized protein</fullName>
    </submittedName>
</protein>
<organism evidence="1 2">
    <name type="scientific">Symbiodinium natans</name>
    <dbReference type="NCBI Taxonomy" id="878477"/>
    <lineage>
        <taxon>Eukaryota</taxon>
        <taxon>Sar</taxon>
        <taxon>Alveolata</taxon>
        <taxon>Dinophyceae</taxon>
        <taxon>Suessiales</taxon>
        <taxon>Symbiodiniaceae</taxon>
        <taxon>Symbiodinium</taxon>
    </lineage>
</organism>
<dbReference type="OrthoDB" id="408088at2759"/>
<proteinExistence type="predicted"/>
<keyword evidence="2" id="KW-1185">Reference proteome</keyword>
<dbReference type="Proteomes" id="UP000604046">
    <property type="component" value="Unassembled WGS sequence"/>
</dbReference>
<evidence type="ECO:0000313" key="1">
    <source>
        <dbReference type="EMBL" id="CAE7392590.1"/>
    </source>
</evidence>
<dbReference type="AlphaFoldDB" id="A0A812QKZ6"/>
<dbReference type="EMBL" id="CAJNDS010002250">
    <property type="protein sequence ID" value="CAE7392590.1"/>
    <property type="molecule type" value="Genomic_DNA"/>
</dbReference>
<name>A0A812QKZ6_9DINO</name>
<gene>
    <name evidence="1" type="ORF">SNAT2548_LOCUS21398</name>
</gene>
<evidence type="ECO:0000313" key="2">
    <source>
        <dbReference type="Proteomes" id="UP000604046"/>
    </source>
</evidence>
<comment type="caution">
    <text evidence="1">The sequence shown here is derived from an EMBL/GenBank/DDBJ whole genome shotgun (WGS) entry which is preliminary data.</text>
</comment>
<reference evidence="1" key="1">
    <citation type="submission" date="2021-02" db="EMBL/GenBank/DDBJ databases">
        <authorList>
            <person name="Dougan E. K."/>
            <person name="Rhodes N."/>
            <person name="Thang M."/>
            <person name="Chan C."/>
        </authorList>
    </citation>
    <scope>NUCLEOTIDE SEQUENCE</scope>
</reference>